<evidence type="ECO:0000313" key="2">
    <source>
        <dbReference type="EMBL" id="KAB8030816.1"/>
    </source>
</evidence>
<feature type="domain" description="PilZ" evidence="1">
    <location>
        <begin position="21"/>
        <end position="125"/>
    </location>
</feature>
<proteinExistence type="predicted"/>
<comment type="caution">
    <text evidence="2">The sequence shown here is derived from an EMBL/GenBank/DDBJ whole genome shotgun (WGS) entry which is preliminary data.</text>
</comment>
<dbReference type="GO" id="GO:0035438">
    <property type="term" value="F:cyclic-di-GMP binding"/>
    <property type="evidence" value="ECO:0007669"/>
    <property type="project" value="InterPro"/>
</dbReference>
<dbReference type="InterPro" id="IPR009875">
    <property type="entry name" value="PilZ_domain"/>
</dbReference>
<dbReference type="Proteomes" id="UP000442694">
    <property type="component" value="Unassembled WGS sequence"/>
</dbReference>
<accession>A0A833N4G8</accession>
<evidence type="ECO:0000313" key="3">
    <source>
        <dbReference type="Proteomes" id="UP000442694"/>
    </source>
</evidence>
<dbReference type="Gene3D" id="2.40.10.220">
    <property type="entry name" value="predicted glycosyltransferase like domains"/>
    <property type="match status" value="1"/>
</dbReference>
<dbReference type="EMBL" id="WFLN01000006">
    <property type="protein sequence ID" value="KAB8030816.1"/>
    <property type="molecule type" value="Genomic_DNA"/>
</dbReference>
<dbReference type="AlphaFoldDB" id="A0A833N4G8"/>
<organism evidence="2 3">
    <name type="scientific">Fluviispira multicolorata</name>
    <dbReference type="NCBI Taxonomy" id="2654512"/>
    <lineage>
        <taxon>Bacteria</taxon>
        <taxon>Pseudomonadati</taxon>
        <taxon>Bdellovibrionota</taxon>
        <taxon>Oligoflexia</taxon>
        <taxon>Silvanigrellales</taxon>
        <taxon>Silvanigrellaceae</taxon>
        <taxon>Fluviispira</taxon>
    </lineage>
</organism>
<evidence type="ECO:0000259" key="1">
    <source>
        <dbReference type="Pfam" id="PF07238"/>
    </source>
</evidence>
<dbReference type="SUPFAM" id="SSF141371">
    <property type="entry name" value="PilZ domain-like"/>
    <property type="match status" value="1"/>
</dbReference>
<gene>
    <name evidence="2" type="ORF">GCL57_07530</name>
</gene>
<protein>
    <recommendedName>
        <fullName evidence="1">PilZ domain-containing protein</fullName>
    </recommendedName>
</protein>
<sequence length="144" mass="16941">MKFPLNFNFINGDIMVKKQHEKRKHERHDIEFVISIYKNNKPVAPNNIVKNFSLGGCAVLLTNNYNFQLNDILEIHVEDNFVKKSVSFKIDPILGEVKYIDKSNIYLIGIEFKKVSKNNLRIIKYIIDHGYVLKEFPQTWQLSK</sequence>
<reference evidence="2 3" key="1">
    <citation type="submission" date="2019-10" db="EMBL/GenBank/DDBJ databases">
        <title>New genus of Silvanigrellaceae.</title>
        <authorList>
            <person name="Pitt A."/>
            <person name="Hahn M.W."/>
        </authorList>
    </citation>
    <scope>NUCLEOTIDE SEQUENCE [LARGE SCALE GENOMIC DNA]</scope>
    <source>
        <strain evidence="2 3">33A1-SZDP</strain>
    </source>
</reference>
<dbReference type="Pfam" id="PF07238">
    <property type="entry name" value="PilZ"/>
    <property type="match status" value="1"/>
</dbReference>
<name>A0A833N4G8_9BACT</name>
<keyword evidence="3" id="KW-1185">Reference proteome</keyword>